<gene>
    <name evidence="1" type="ORF">VP01_3845g1</name>
</gene>
<dbReference type="Proteomes" id="UP000037035">
    <property type="component" value="Unassembled WGS sequence"/>
</dbReference>
<dbReference type="AlphaFoldDB" id="A0A0L6UT96"/>
<name>A0A0L6UT96_9BASI</name>
<keyword evidence="2" id="KW-1185">Reference proteome</keyword>
<proteinExistence type="predicted"/>
<protein>
    <submittedName>
        <fullName evidence="1">Uncharacterized protein</fullName>
    </submittedName>
</protein>
<sequence>MQNILQHQNDVIANLTAQRSNYPIHSSNPFANDIKRQFLKSPLKFYKEVNPRKPILSFDGSNYVEWETAIDRTLQHAFVLEKTFLNDEQDRFLGLDLLENKAVAALMRSRRHKIILVEKMLRFALDNLPASESWLARFCSIMSDVERAKLTIDEFGGLFLQALAKAPPGVDAKNFEYSVSQPLDDLTTTPMFGQVMTIIQSALSKVSKASSTARPWDPYHPTLRCPLM</sequence>
<organism evidence="1 2">
    <name type="scientific">Puccinia sorghi</name>
    <dbReference type="NCBI Taxonomy" id="27349"/>
    <lineage>
        <taxon>Eukaryota</taxon>
        <taxon>Fungi</taxon>
        <taxon>Dikarya</taxon>
        <taxon>Basidiomycota</taxon>
        <taxon>Pucciniomycotina</taxon>
        <taxon>Pucciniomycetes</taxon>
        <taxon>Pucciniales</taxon>
        <taxon>Pucciniaceae</taxon>
        <taxon>Puccinia</taxon>
    </lineage>
</organism>
<evidence type="ECO:0000313" key="2">
    <source>
        <dbReference type="Proteomes" id="UP000037035"/>
    </source>
</evidence>
<evidence type="ECO:0000313" key="1">
    <source>
        <dbReference type="EMBL" id="KNZ51724.1"/>
    </source>
</evidence>
<dbReference type="VEuPathDB" id="FungiDB:VP01_3845g1"/>
<dbReference type="EMBL" id="LAVV01008885">
    <property type="protein sequence ID" value="KNZ51724.1"/>
    <property type="molecule type" value="Genomic_DNA"/>
</dbReference>
<accession>A0A0L6UT96</accession>
<reference evidence="1 2" key="1">
    <citation type="submission" date="2015-08" db="EMBL/GenBank/DDBJ databases">
        <title>Next Generation Sequencing and Analysis of the Genome of Puccinia sorghi L Schw, the Causal Agent of Maize Common Rust.</title>
        <authorList>
            <person name="Rochi L."/>
            <person name="Burguener G."/>
            <person name="Darino M."/>
            <person name="Turjanski A."/>
            <person name="Kreff E."/>
            <person name="Dieguez M.J."/>
            <person name="Sacco F."/>
        </authorList>
    </citation>
    <scope>NUCLEOTIDE SEQUENCE [LARGE SCALE GENOMIC DNA]</scope>
    <source>
        <strain evidence="1 2">RO10H11247</strain>
    </source>
</reference>
<comment type="caution">
    <text evidence="1">The sequence shown here is derived from an EMBL/GenBank/DDBJ whole genome shotgun (WGS) entry which is preliminary data.</text>
</comment>